<organism evidence="20 21">
    <name type="scientific">Euplotes crassus</name>
    <dbReference type="NCBI Taxonomy" id="5936"/>
    <lineage>
        <taxon>Eukaryota</taxon>
        <taxon>Sar</taxon>
        <taxon>Alveolata</taxon>
        <taxon>Ciliophora</taxon>
        <taxon>Intramacronucleata</taxon>
        <taxon>Spirotrichea</taxon>
        <taxon>Hypotrichia</taxon>
        <taxon>Euplotida</taxon>
        <taxon>Euplotidae</taxon>
        <taxon>Moneuplotes</taxon>
    </lineage>
</organism>
<keyword evidence="15" id="KW-0968">Cytoplasmic vesicle</keyword>
<evidence type="ECO:0000313" key="21">
    <source>
        <dbReference type="Proteomes" id="UP001295684"/>
    </source>
</evidence>
<dbReference type="GO" id="GO:0016020">
    <property type="term" value="C:membrane"/>
    <property type="evidence" value="ECO:0007669"/>
    <property type="project" value="UniProtKB-SubCell"/>
</dbReference>
<feature type="compositionally biased region" description="Basic and acidic residues" evidence="18">
    <location>
        <begin position="15"/>
        <end position="29"/>
    </location>
</feature>
<evidence type="ECO:0000256" key="3">
    <source>
        <dbReference type="ARBA" id="ARBA00004234"/>
    </source>
</evidence>
<dbReference type="GO" id="GO:0055037">
    <property type="term" value="C:recycling endosome"/>
    <property type="evidence" value="ECO:0007669"/>
    <property type="project" value="UniProtKB-SubCell"/>
</dbReference>
<keyword evidence="12" id="KW-0770">Synapse</keyword>
<dbReference type="PANTHER" id="PTHR15664:SF6">
    <property type="entry name" value="TRANSMEMBRANE PROTEIN 230"/>
    <property type="match status" value="1"/>
</dbReference>
<dbReference type="AlphaFoldDB" id="A0AAD1Y1B4"/>
<name>A0AAD1Y1B4_EUPCR</name>
<evidence type="ECO:0000256" key="16">
    <source>
        <dbReference type="ARBA" id="ARBA00024003"/>
    </source>
</evidence>
<dbReference type="Proteomes" id="UP001295684">
    <property type="component" value="Unassembled WGS sequence"/>
</dbReference>
<accession>A0AAD1Y1B4</accession>
<evidence type="ECO:0000256" key="4">
    <source>
        <dbReference type="ARBA" id="ARBA00004412"/>
    </source>
</evidence>
<evidence type="ECO:0000256" key="1">
    <source>
        <dbReference type="ARBA" id="ARBA00004141"/>
    </source>
</evidence>
<keyword evidence="11 19" id="KW-1133">Transmembrane helix</keyword>
<dbReference type="GO" id="GO:0005794">
    <property type="term" value="C:Golgi apparatus"/>
    <property type="evidence" value="ECO:0007669"/>
    <property type="project" value="UniProtKB-SubCell"/>
</dbReference>
<feature type="transmembrane region" description="Helical" evidence="19">
    <location>
        <begin position="107"/>
        <end position="125"/>
    </location>
</feature>
<dbReference type="Pfam" id="PF05915">
    <property type="entry name" value="TMEM_230_134"/>
    <property type="match status" value="1"/>
</dbReference>
<evidence type="ECO:0000256" key="8">
    <source>
        <dbReference type="ARBA" id="ARBA00007743"/>
    </source>
</evidence>
<feature type="transmembrane region" description="Helical" evidence="19">
    <location>
        <begin position="76"/>
        <end position="95"/>
    </location>
</feature>
<comment type="subcellular location">
    <subcellularLocation>
        <location evidence="5">Cytoplasmic vesicle</location>
        <location evidence="5">Autophagosome</location>
    </subcellularLocation>
    <subcellularLocation>
        <location evidence="3">Cytoplasmic vesicle</location>
        <location evidence="3">Secretory vesicle</location>
        <location evidence="3">Synaptic vesicle</location>
    </subcellularLocation>
    <subcellularLocation>
        <location evidence="4">Early endosome</location>
    </subcellularLocation>
    <subcellularLocation>
        <location evidence="6">Golgi apparatus</location>
        <location evidence="6">trans-Golgi network</location>
    </subcellularLocation>
    <subcellularLocation>
        <location evidence="7">Late endosome</location>
    </subcellularLocation>
    <subcellularLocation>
        <location evidence="1">Membrane</location>
        <topology evidence="1">Multi-pass membrane protein</topology>
    </subcellularLocation>
    <subcellularLocation>
        <location evidence="2">Recycling endosome</location>
    </subcellularLocation>
</comment>
<keyword evidence="21" id="KW-1185">Reference proteome</keyword>
<dbReference type="GO" id="GO:0005776">
    <property type="term" value="C:autophagosome"/>
    <property type="evidence" value="ECO:0007669"/>
    <property type="project" value="UniProtKB-SubCell"/>
</dbReference>
<evidence type="ECO:0000256" key="13">
    <source>
        <dbReference type="ARBA" id="ARBA00023034"/>
    </source>
</evidence>
<evidence type="ECO:0000313" key="20">
    <source>
        <dbReference type="EMBL" id="CAI2383306.1"/>
    </source>
</evidence>
<sequence>MDEIDQEIGSHPPQRHLEEDKLPNSDREDRKDIYRSRAHFQSTTDFEDKHELERKDSFFGEVGEFVRHPGFPTKSVALSLFLAILGIILIILGFIEEVNEIDPTRGICFWIIGGICSIPGFYFTFKIIQAFRANPYERNEILSDIPDL</sequence>
<protein>
    <recommendedName>
        <fullName evidence="17">Transmembrane protein 230</fullName>
    </recommendedName>
</protein>
<evidence type="ECO:0000256" key="10">
    <source>
        <dbReference type="ARBA" id="ARBA00022753"/>
    </source>
</evidence>
<evidence type="ECO:0000256" key="2">
    <source>
        <dbReference type="ARBA" id="ARBA00004172"/>
    </source>
</evidence>
<dbReference type="InterPro" id="IPR044234">
    <property type="entry name" value="TMEM230"/>
</dbReference>
<keyword evidence="14 19" id="KW-0472">Membrane</keyword>
<keyword evidence="13" id="KW-0333">Golgi apparatus</keyword>
<gene>
    <name evidence="20" type="ORF">ECRASSUSDP1_LOCUS24803</name>
</gene>
<feature type="region of interest" description="Disordered" evidence="18">
    <location>
        <begin position="1"/>
        <end position="29"/>
    </location>
</feature>
<comment type="function">
    <text evidence="16">Involved in trafficking and recycling of synaptic vesicles.</text>
</comment>
<evidence type="ECO:0000256" key="11">
    <source>
        <dbReference type="ARBA" id="ARBA00022989"/>
    </source>
</evidence>
<evidence type="ECO:0000256" key="14">
    <source>
        <dbReference type="ARBA" id="ARBA00023136"/>
    </source>
</evidence>
<evidence type="ECO:0000256" key="5">
    <source>
        <dbReference type="ARBA" id="ARBA00004419"/>
    </source>
</evidence>
<dbReference type="PANTHER" id="PTHR15664">
    <property type="entry name" value="C20ORF30 PROTEIN"/>
    <property type="match status" value="1"/>
</dbReference>
<evidence type="ECO:0000256" key="15">
    <source>
        <dbReference type="ARBA" id="ARBA00023329"/>
    </source>
</evidence>
<keyword evidence="10" id="KW-0967">Endosome</keyword>
<evidence type="ECO:0000256" key="17">
    <source>
        <dbReference type="ARBA" id="ARBA00024088"/>
    </source>
</evidence>
<keyword evidence="9 19" id="KW-0812">Transmembrane</keyword>
<evidence type="ECO:0000256" key="18">
    <source>
        <dbReference type="SAM" id="MobiDB-lite"/>
    </source>
</evidence>
<comment type="caution">
    <text evidence="20">The sequence shown here is derived from an EMBL/GenBank/DDBJ whole genome shotgun (WGS) entry which is preliminary data.</text>
</comment>
<evidence type="ECO:0000256" key="19">
    <source>
        <dbReference type="SAM" id="Phobius"/>
    </source>
</evidence>
<dbReference type="EMBL" id="CAMPGE010025564">
    <property type="protein sequence ID" value="CAI2383306.1"/>
    <property type="molecule type" value="Genomic_DNA"/>
</dbReference>
<comment type="similarity">
    <text evidence="8">Belongs to the TMEM134/TMEM230 family.</text>
</comment>
<dbReference type="GO" id="GO:0005770">
    <property type="term" value="C:late endosome"/>
    <property type="evidence" value="ECO:0007669"/>
    <property type="project" value="UniProtKB-SubCell"/>
</dbReference>
<evidence type="ECO:0000256" key="12">
    <source>
        <dbReference type="ARBA" id="ARBA00023018"/>
    </source>
</evidence>
<proteinExistence type="inferred from homology"/>
<reference evidence="20" key="1">
    <citation type="submission" date="2023-07" db="EMBL/GenBank/DDBJ databases">
        <authorList>
            <consortium name="AG Swart"/>
            <person name="Singh M."/>
            <person name="Singh A."/>
            <person name="Seah K."/>
            <person name="Emmerich C."/>
        </authorList>
    </citation>
    <scope>NUCLEOTIDE SEQUENCE</scope>
    <source>
        <strain evidence="20">DP1</strain>
    </source>
</reference>
<evidence type="ECO:0000256" key="9">
    <source>
        <dbReference type="ARBA" id="ARBA00022692"/>
    </source>
</evidence>
<dbReference type="InterPro" id="IPR008590">
    <property type="entry name" value="TMEM_230/134"/>
</dbReference>
<evidence type="ECO:0000256" key="6">
    <source>
        <dbReference type="ARBA" id="ARBA00004601"/>
    </source>
</evidence>
<evidence type="ECO:0000256" key="7">
    <source>
        <dbReference type="ARBA" id="ARBA00004603"/>
    </source>
</evidence>
<dbReference type="GO" id="GO:0005769">
    <property type="term" value="C:early endosome"/>
    <property type="evidence" value="ECO:0007669"/>
    <property type="project" value="UniProtKB-SubCell"/>
</dbReference>